<accession>A0A843WEP3</accession>
<reference evidence="1" key="1">
    <citation type="submission" date="2017-07" db="EMBL/GenBank/DDBJ databases">
        <title>Taro Niue Genome Assembly and Annotation.</title>
        <authorList>
            <person name="Atibalentja N."/>
            <person name="Keating K."/>
            <person name="Fields C.J."/>
        </authorList>
    </citation>
    <scope>NUCLEOTIDE SEQUENCE</scope>
    <source>
        <strain evidence="1">Niue_2</strain>
        <tissue evidence="1">Leaf</tissue>
    </source>
</reference>
<protein>
    <submittedName>
        <fullName evidence="1">Uncharacterized protein</fullName>
    </submittedName>
</protein>
<name>A0A843WEP3_COLES</name>
<sequence length="14" mass="1493">MVSTQSTCVSTLVH</sequence>
<comment type="caution">
    <text evidence="1">The sequence shown here is derived from an EMBL/GenBank/DDBJ whole genome shotgun (WGS) entry which is preliminary data.</text>
</comment>
<dbReference type="EMBL" id="NMUH01004189">
    <property type="protein sequence ID" value="MQM08702.1"/>
    <property type="molecule type" value="Genomic_DNA"/>
</dbReference>
<proteinExistence type="predicted"/>
<gene>
    <name evidence="1" type="ORF">Taro_041561</name>
</gene>
<organism evidence="1 2">
    <name type="scientific">Colocasia esculenta</name>
    <name type="common">Wild taro</name>
    <name type="synonym">Arum esculentum</name>
    <dbReference type="NCBI Taxonomy" id="4460"/>
    <lineage>
        <taxon>Eukaryota</taxon>
        <taxon>Viridiplantae</taxon>
        <taxon>Streptophyta</taxon>
        <taxon>Embryophyta</taxon>
        <taxon>Tracheophyta</taxon>
        <taxon>Spermatophyta</taxon>
        <taxon>Magnoliopsida</taxon>
        <taxon>Liliopsida</taxon>
        <taxon>Araceae</taxon>
        <taxon>Aroideae</taxon>
        <taxon>Colocasieae</taxon>
        <taxon>Colocasia</taxon>
    </lineage>
</organism>
<dbReference type="Proteomes" id="UP000652761">
    <property type="component" value="Unassembled WGS sequence"/>
</dbReference>
<evidence type="ECO:0000313" key="1">
    <source>
        <dbReference type="EMBL" id="MQM08702.1"/>
    </source>
</evidence>
<keyword evidence="2" id="KW-1185">Reference proteome</keyword>
<evidence type="ECO:0000313" key="2">
    <source>
        <dbReference type="Proteomes" id="UP000652761"/>
    </source>
</evidence>